<keyword evidence="1" id="KW-0732">Signal</keyword>
<evidence type="ECO:0000313" key="2">
    <source>
        <dbReference type="EMBL" id="AIA55965.1"/>
    </source>
</evidence>
<accession>A0A059ZWJ5</accession>
<evidence type="ECO:0000313" key="3">
    <source>
        <dbReference type="Proteomes" id="UP000005522"/>
    </source>
</evidence>
<reference evidence="2 3" key="1">
    <citation type="journal article" date="2009" name="J. Bacteriol.">
        <title>Draft genome sequence of the extremely acidophilic bacterium Acidithiobacillus caldus ATCC 51756 reveals metabolic versatility in the genus Acidithiobacillus.</title>
        <authorList>
            <person name="Valdes J."/>
            <person name="Quatrini R."/>
            <person name="Hallberg K."/>
            <person name="Dopson M."/>
            <person name="Valenzuela P.D."/>
            <person name="Holmes D.S."/>
        </authorList>
    </citation>
    <scope>NUCLEOTIDE SEQUENCE [LARGE SCALE GENOMIC DNA]</scope>
    <source>
        <strain evidence="3">ATCC 51756 / DSM 8584 / KU</strain>
    </source>
</reference>
<feature type="chain" id="PRO_5001581905" description="DUF481 domain-containing protein" evidence="1">
    <location>
        <begin position="23"/>
        <end position="239"/>
    </location>
</feature>
<dbReference type="eggNOG" id="COG3137">
    <property type="taxonomic scope" value="Bacteria"/>
</dbReference>
<dbReference type="InterPro" id="IPR007433">
    <property type="entry name" value="DUF481"/>
</dbReference>
<organism evidence="2 3">
    <name type="scientific">Acidithiobacillus caldus (strain ATCC 51756 / DSM 8584 / KU)</name>
    <dbReference type="NCBI Taxonomy" id="637389"/>
    <lineage>
        <taxon>Bacteria</taxon>
        <taxon>Pseudomonadati</taxon>
        <taxon>Pseudomonadota</taxon>
        <taxon>Acidithiobacillia</taxon>
        <taxon>Acidithiobacillales</taxon>
        <taxon>Acidithiobacillaceae</taxon>
        <taxon>Acidithiobacillus</taxon>
    </lineage>
</organism>
<dbReference type="EMBL" id="CP005986">
    <property type="protein sequence ID" value="AIA55965.1"/>
    <property type="molecule type" value="Genomic_DNA"/>
</dbReference>
<evidence type="ECO:0008006" key="4">
    <source>
        <dbReference type="Google" id="ProtNLM"/>
    </source>
</evidence>
<proteinExistence type="predicted"/>
<dbReference type="KEGG" id="acz:Acaty_c2111"/>
<dbReference type="Proteomes" id="UP000005522">
    <property type="component" value="Chromosome"/>
</dbReference>
<feature type="signal peptide" evidence="1">
    <location>
        <begin position="1"/>
        <end position="22"/>
    </location>
</feature>
<dbReference type="AlphaFoldDB" id="A0A059ZWJ5"/>
<sequence length="239" mass="26291">MCSRLVSGILLLVLATASAAYADSRPQGFSGDLGLGASSSTGTSQALNISTQDALYWLRGPWSNDTHLSYNYSRSDGVTSADRLAVANQTKFRFAAEQYAFGNIGYVRNRFDGYYYRLDETAGYGHYLHFGRDMRLALETGIGARESHRIGGIARVAPIARFNAAYRWQFSKAAKLEETLDAVVAAYGGNTYESVLAVDSPLYGALGMRFSFTATYNTQTQPGYRHFNTLTAVNLVYHF</sequence>
<protein>
    <recommendedName>
        <fullName evidence="4">DUF481 domain-containing protein</fullName>
    </recommendedName>
</protein>
<dbReference type="HOGENOM" id="CLU_1056134_0_0_6"/>
<name>A0A059ZWJ5_ACICK</name>
<gene>
    <name evidence="2" type="ORF">Acaty_c2111</name>
</gene>
<evidence type="ECO:0000256" key="1">
    <source>
        <dbReference type="SAM" id="SignalP"/>
    </source>
</evidence>
<dbReference type="Pfam" id="PF04338">
    <property type="entry name" value="DUF481"/>
    <property type="match status" value="1"/>
</dbReference>